<dbReference type="InterPro" id="IPR042505">
    <property type="entry name" value="DYNC2I1"/>
</dbReference>
<dbReference type="GO" id="GO:0042073">
    <property type="term" value="P:intraciliary transport"/>
    <property type="evidence" value="ECO:0007669"/>
    <property type="project" value="InterPro"/>
</dbReference>
<reference evidence="3 4" key="1">
    <citation type="submission" date="2017-06" db="EMBL/GenBank/DDBJ databases">
        <title>A platform for efficient transgenesis in Macrostomum lignano, a flatworm model organism for stem cell research.</title>
        <authorList>
            <person name="Berezikov E."/>
        </authorList>
    </citation>
    <scope>NUCLEOTIDE SEQUENCE [LARGE SCALE GENOMIC DNA]</scope>
    <source>
        <strain evidence="3">DV1</strain>
        <tissue evidence="3">Whole organism</tissue>
    </source>
</reference>
<organism evidence="3 4">
    <name type="scientific">Macrostomum lignano</name>
    <dbReference type="NCBI Taxonomy" id="282301"/>
    <lineage>
        <taxon>Eukaryota</taxon>
        <taxon>Metazoa</taxon>
        <taxon>Spiralia</taxon>
        <taxon>Lophotrochozoa</taxon>
        <taxon>Platyhelminthes</taxon>
        <taxon>Rhabditophora</taxon>
        <taxon>Macrostomorpha</taxon>
        <taxon>Macrostomida</taxon>
        <taxon>Macrostomidae</taxon>
        <taxon>Macrostomum</taxon>
    </lineage>
</organism>
<accession>A0A267GY92</accession>
<keyword evidence="4" id="KW-1185">Reference proteome</keyword>
<sequence length="910" mass="102549">MPQDKRSSSGSRRGRLEATAKPGAMRKILDEMDTEAKQARRSKSKGGGDKEDKDRDREDRDRDKDRRDSRHKGNDRERRHKDDKERDSKHRDDKDRERRQRDDKDRDRRHKDDKDRDRRREDKDRDRQKDDKDREKRHKDDKDRDRHRDDKDRERNRDDKDRERRHRDDKDRDRHRDDKNRDRHRDDKDRDRHRDDKDRDRHRDDKDRDRHRDDKERDRHRDERDRDRRKDKDGDRKSSEQTTKSNGQAETAVAAEDDYNYEDDEFENYDEDFDDFKDDDNEDDDDSDKDRKPPAAAKTDSKDQQRNVPARQQYEDDSEDDYDGHKTSSQQQQQTPRPKALIDFFGAKRRQANTAAASRTQRRWDELSRLIDLDKVSYDLFQLAPLEEYALYMRQYGRSNAHQAAVQTNEDAVDREAMTDDIEFSTRWTQNPPGDLVECAGVAAANDEDSADEDYDSKDKKKHKKKQTAQLPSKPIQPSAKSLQRTLDLVRRVLEEQSRPRVPNGRREAAGHLSSGFTPLTASSTYGPASRALFDPKRSAKLLTMHPNSSTLLLWNAHEPELPLCVLSAPGGVACACWTPDEFVCAGLDDGALCLWDPTEPAESHGRYDADGVSIRGPTYSTAWSPVGNHLGGGVVGLAAVGRALHSGGAYQLVSMDSSGRLQAWVASTHVGPADPAGSASDLGLRPGGRVSLMRSSRLELPSASAPLPPLCMSAGANGDGAIVGGADGCLIRVNVGAGGSSGSRRCHSICGDFEHRLPASVTAIDASPHGNGLLLIGYADGHVRLMTSSSTSPLLTVQPKSDSIVRLLWSRSRPAVFYSLDSSGRLLVYDLTQKSSGPVSVFAESGVSDFALGEDYHSTGRGSKSDRAVCVLVRANSGEAEVHTLAETLSAAELDEGYRLSQLIDQLCV</sequence>
<proteinExistence type="predicted"/>
<dbReference type="PANTHER" id="PTHR16022:SF0">
    <property type="entry name" value="CYTOPLASMIC DYNEIN 2 INTERMEDIATE CHAIN 1"/>
    <property type="match status" value="1"/>
</dbReference>
<name>A0A267GY92_9PLAT</name>
<comment type="caution">
    <text evidence="3">The sequence shown here is derived from an EMBL/GenBank/DDBJ whole genome shotgun (WGS) entry which is preliminary data.</text>
</comment>
<protein>
    <recommendedName>
        <fullName evidence="5">WD_REPEATS_REGION domain-containing protein</fullName>
    </recommendedName>
</protein>
<dbReference type="Proteomes" id="UP000215902">
    <property type="component" value="Unassembled WGS sequence"/>
</dbReference>
<feature type="region of interest" description="Disordered" evidence="1">
    <location>
        <begin position="1"/>
        <end position="347"/>
    </location>
</feature>
<evidence type="ECO:0000256" key="1">
    <source>
        <dbReference type="SAM" id="MobiDB-lite"/>
    </source>
</evidence>
<evidence type="ECO:0000313" key="4">
    <source>
        <dbReference type="Proteomes" id="UP000215902"/>
    </source>
</evidence>
<dbReference type="AlphaFoldDB" id="A0A267GY92"/>
<dbReference type="Gene3D" id="2.130.10.10">
    <property type="entry name" value="YVTN repeat-like/Quinoprotein amine dehydrogenase"/>
    <property type="match status" value="2"/>
</dbReference>
<dbReference type="EMBL" id="NIVC01003633">
    <property type="protein sequence ID" value="PAA50450.1"/>
    <property type="molecule type" value="Genomic_DNA"/>
</dbReference>
<dbReference type="STRING" id="282301.A0A267GY92"/>
<feature type="compositionally biased region" description="Acidic residues" evidence="1">
    <location>
        <begin position="255"/>
        <end position="287"/>
    </location>
</feature>
<evidence type="ECO:0000313" key="2">
    <source>
        <dbReference type="EMBL" id="PAA50450.1"/>
    </source>
</evidence>
<dbReference type="GO" id="GO:0005929">
    <property type="term" value="C:cilium"/>
    <property type="evidence" value="ECO:0007669"/>
    <property type="project" value="GOC"/>
</dbReference>
<dbReference type="GO" id="GO:0045504">
    <property type="term" value="F:dynein heavy chain binding"/>
    <property type="evidence" value="ECO:0007669"/>
    <property type="project" value="InterPro"/>
</dbReference>
<feature type="compositionally biased region" description="Basic and acidic residues" evidence="1">
    <location>
        <begin position="46"/>
        <end position="239"/>
    </location>
</feature>
<dbReference type="EMBL" id="NIVC01000119">
    <property type="protein sequence ID" value="PAA90259.1"/>
    <property type="molecule type" value="Genomic_DNA"/>
</dbReference>
<dbReference type="InterPro" id="IPR015943">
    <property type="entry name" value="WD40/YVTN_repeat-like_dom_sf"/>
</dbReference>
<evidence type="ECO:0008006" key="5">
    <source>
        <dbReference type="Google" id="ProtNLM"/>
    </source>
</evidence>
<dbReference type="SMART" id="SM00320">
    <property type="entry name" value="WD40"/>
    <property type="match status" value="3"/>
</dbReference>
<dbReference type="InterPro" id="IPR036322">
    <property type="entry name" value="WD40_repeat_dom_sf"/>
</dbReference>
<dbReference type="SUPFAM" id="SSF50978">
    <property type="entry name" value="WD40 repeat-like"/>
    <property type="match status" value="1"/>
</dbReference>
<dbReference type="PANTHER" id="PTHR16022">
    <property type="entry name" value="WD REPEAT DOMAIN 60"/>
    <property type="match status" value="1"/>
</dbReference>
<feature type="compositionally biased region" description="Basic and acidic residues" evidence="1">
    <location>
        <begin position="288"/>
        <end position="305"/>
    </location>
</feature>
<dbReference type="GO" id="GO:0045503">
    <property type="term" value="F:dynein light chain binding"/>
    <property type="evidence" value="ECO:0007669"/>
    <property type="project" value="InterPro"/>
</dbReference>
<gene>
    <name evidence="3" type="ORF">BOX15_Mlig026569g1</name>
    <name evidence="2" type="ORF">BOX15_Mlig026569g2</name>
</gene>
<evidence type="ECO:0000313" key="3">
    <source>
        <dbReference type="EMBL" id="PAA90259.1"/>
    </source>
</evidence>
<feature type="region of interest" description="Disordered" evidence="1">
    <location>
        <begin position="495"/>
        <end position="514"/>
    </location>
</feature>
<dbReference type="GO" id="GO:0005868">
    <property type="term" value="C:cytoplasmic dynein complex"/>
    <property type="evidence" value="ECO:0007669"/>
    <property type="project" value="InterPro"/>
</dbReference>
<dbReference type="InterPro" id="IPR001680">
    <property type="entry name" value="WD40_rpt"/>
</dbReference>
<feature type="region of interest" description="Disordered" evidence="1">
    <location>
        <begin position="447"/>
        <end position="483"/>
    </location>
</feature>
<feature type="compositionally biased region" description="Basic and acidic residues" evidence="1">
    <location>
        <begin position="27"/>
        <end position="38"/>
    </location>
</feature>
<feature type="compositionally biased region" description="Basic and acidic residues" evidence="1">
    <location>
        <begin position="495"/>
        <end position="510"/>
    </location>
</feature>
<dbReference type="OrthoDB" id="2162425at2759"/>
<feature type="compositionally biased region" description="Polar residues" evidence="1">
    <location>
        <begin position="240"/>
        <end position="249"/>
    </location>
</feature>
<feature type="compositionally biased region" description="Acidic residues" evidence="1">
    <location>
        <begin position="447"/>
        <end position="456"/>
    </location>
</feature>